<dbReference type="GO" id="GO:0005840">
    <property type="term" value="C:ribosome"/>
    <property type="evidence" value="ECO:0007669"/>
    <property type="project" value="UniProtKB-KW"/>
</dbReference>
<protein>
    <submittedName>
        <fullName evidence="2">Ribosomal protein L7/L12</fullName>
    </submittedName>
</protein>
<dbReference type="SUPFAM" id="SSF54736">
    <property type="entry name" value="ClpS-like"/>
    <property type="match status" value="1"/>
</dbReference>
<dbReference type="Pfam" id="PF00542">
    <property type="entry name" value="Ribosomal_L12"/>
    <property type="match status" value="1"/>
</dbReference>
<name>A0ABS0CVF6_9NOCA</name>
<proteinExistence type="predicted"/>
<dbReference type="InterPro" id="IPR013823">
    <property type="entry name" value="Ribosomal_bL12_C"/>
</dbReference>
<reference evidence="2 3" key="1">
    <citation type="submission" date="2020-10" db="EMBL/GenBank/DDBJ databases">
        <title>Identification of Nocardia species via Next-generation sequencing and recognition of intraspecies genetic diversity.</title>
        <authorList>
            <person name="Li P."/>
            <person name="Li P."/>
            <person name="Lu B."/>
        </authorList>
    </citation>
    <scope>NUCLEOTIDE SEQUENCE [LARGE SCALE GENOMIC DNA]</scope>
    <source>
        <strain evidence="2 3">BJ06-0157</strain>
    </source>
</reference>
<keyword evidence="3" id="KW-1185">Reference proteome</keyword>
<evidence type="ECO:0000313" key="2">
    <source>
        <dbReference type="EMBL" id="MBF6300591.1"/>
    </source>
</evidence>
<feature type="domain" description="Large ribosomal subunit protein bL12 C-terminal" evidence="1">
    <location>
        <begin position="73"/>
        <end position="99"/>
    </location>
</feature>
<keyword evidence="2" id="KW-0687">Ribonucleoprotein</keyword>
<dbReference type="EMBL" id="JADLQX010000019">
    <property type="protein sequence ID" value="MBF6300591.1"/>
    <property type="molecule type" value="Genomic_DNA"/>
</dbReference>
<dbReference type="InterPro" id="IPR014719">
    <property type="entry name" value="Ribosomal_bL12_C/ClpS-like"/>
</dbReference>
<keyword evidence="2" id="KW-0689">Ribosomal protein</keyword>
<sequence length="103" mass="11780">MPCWTPPEVRAGHYDRGMFAHRRLERKVDALHYKLDLIMNHLGIQQAVTPLIPSPLVPSGDGMAEIDALLMRGKKIHAIKRYRELTGCGLKEAKDAVERRYPY</sequence>
<evidence type="ECO:0000313" key="3">
    <source>
        <dbReference type="Proteomes" id="UP000702209"/>
    </source>
</evidence>
<dbReference type="Proteomes" id="UP000702209">
    <property type="component" value="Unassembled WGS sequence"/>
</dbReference>
<dbReference type="Gene3D" id="3.30.1390.10">
    <property type="match status" value="1"/>
</dbReference>
<accession>A0ABS0CVF6</accession>
<gene>
    <name evidence="2" type="ORF">IU459_24035</name>
</gene>
<evidence type="ECO:0000259" key="1">
    <source>
        <dbReference type="Pfam" id="PF00542"/>
    </source>
</evidence>
<organism evidence="2 3">
    <name type="scientific">Nocardia amamiensis</name>
    <dbReference type="NCBI Taxonomy" id="404578"/>
    <lineage>
        <taxon>Bacteria</taxon>
        <taxon>Bacillati</taxon>
        <taxon>Actinomycetota</taxon>
        <taxon>Actinomycetes</taxon>
        <taxon>Mycobacteriales</taxon>
        <taxon>Nocardiaceae</taxon>
        <taxon>Nocardia</taxon>
    </lineage>
</organism>
<comment type="caution">
    <text evidence="2">The sequence shown here is derived from an EMBL/GenBank/DDBJ whole genome shotgun (WGS) entry which is preliminary data.</text>
</comment>